<sequence length="445" mass="50518">MASVISSLKFCSSCRKQQSLTCFLRNEERNQYYKTCSDCRSKKNHRRLNLRRQQSVPALQVEHEENISFNEITPLRNNERTNDNLTSNVIISCYENNNSVPDVISVPNLLNGISNTSNFIHCKGCKKNCAPEFFTDHARGKTFKQCEDCRQRSYTRRHPQSLYNGPDPLRLPSTTIPVNAQSDTTINVITEIATMFCRMCKKNCAPESFAHENSISPYSTCLDCRTRDRARRFPTVFEPIPTQRPSGNLEDIDDVNDEEVELLAANIGMFEIVEEDVFNGPVPEEAALGDDPIYMLSQIQSREFRNHDEIQRRLQAEEEANGFNNPDEAPQVDDSNIDPFLEELPPPEIGNDDHGENLILNDPFVEENTHPQINEIVQSQSLLQIDPFLESNPPPQAEELISINNNQQPAEIGEVIEAPPRRINDGGTRFGGNEQYLSVLQGLTF</sequence>
<reference evidence="2 3" key="1">
    <citation type="journal article" date="2014" name="BMC Genomics">
        <title>Adaptive genomic structural variation in the grape powdery mildew pathogen, Erysiphe necator.</title>
        <authorList>
            <person name="Jones L."/>
            <person name="Riaz S."/>
            <person name="Morales-Cruz A."/>
            <person name="Amrine K.C."/>
            <person name="McGuire B."/>
            <person name="Gubler W.D."/>
            <person name="Walker M.A."/>
            <person name="Cantu D."/>
        </authorList>
    </citation>
    <scope>NUCLEOTIDE SEQUENCE [LARGE SCALE GENOMIC DNA]</scope>
    <source>
        <strain evidence="3">c</strain>
    </source>
</reference>
<proteinExistence type="predicted"/>
<comment type="caution">
    <text evidence="2">The sequence shown here is derived from an EMBL/GenBank/DDBJ whole genome shotgun (WGS) entry which is preliminary data.</text>
</comment>
<gene>
    <name evidence="2" type="ORF">EV44_g3307</name>
</gene>
<feature type="region of interest" description="Disordered" evidence="1">
    <location>
        <begin position="319"/>
        <end position="342"/>
    </location>
</feature>
<dbReference type="AlphaFoldDB" id="A0A0B1PED2"/>
<protein>
    <submittedName>
        <fullName evidence="2">Uncharacterized protein</fullName>
    </submittedName>
</protein>
<evidence type="ECO:0000256" key="1">
    <source>
        <dbReference type="SAM" id="MobiDB-lite"/>
    </source>
</evidence>
<accession>A0A0B1PED2</accession>
<evidence type="ECO:0000313" key="2">
    <source>
        <dbReference type="EMBL" id="KHJ35685.1"/>
    </source>
</evidence>
<dbReference type="HOGENOM" id="CLU_041473_0_0_1"/>
<dbReference type="Proteomes" id="UP000030854">
    <property type="component" value="Unassembled WGS sequence"/>
</dbReference>
<dbReference type="EMBL" id="JNVN01000300">
    <property type="protein sequence ID" value="KHJ35685.1"/>
    <property type="molecule type" value="Genomic_DNA"/>
</dbReference>
<evidence type="ECO:0000313" key="3">
    <source>
        <dbReference type="Proteomes" id="UP000030854"/>
    </source>
</evidence>
<name>A0A0B1PED2_UNCNE</name>
<keyword evidence="3" id="KW-1185">Reference proteome</keyword>
<organism evidence="2 3">
    <name type="scientific">Uncinula necator</name>
    <name type="common">Grape powdery mildew</name>
    <dbReference type="NCBI Taxonomy" id="52586"/>
    <lineage>
        <taxon>Eukaryota</taxon>
        <taxon>Fungi</taxon>
        <taxon>Dikarya</taxon>
        <taxon>Ascomycota</taxon>
        <taxon>Pezizomycotina</taxon>
        <taxon>Leotiomycetes</taxon>
        <taxon>Erysiphales</taxon>
        <taxon>Erysiphaceae</taxon>
        <taxon>Erysiphe</taxon>
    </lineage>
</organism>